<comment type="caution">
    <text evidence="14">The sequence shown here is derived from an EMBL/GenBank/DDBJ whole genome shotgun (WGS) entry which is preliminary data.</text>
</comment>
<dbReference type="GO" id="GO:0042790">
    <property type="term" value="P:nucleolar large rRNA transcription by RNA polymerase I"/>
    <property type="evidence" value="ECO:0007669"/>
    <property type="project" value="TreeGrafter"/>
</dbReference>
<dbReference type="PANTHER" id="PTHR31576">
    <property type="entry name" value="TATA BOX-BINDING PROTEIN-ASSOCIATED FACTOR RNA POLYMERASE I SUBUNIT B"/>
    <property type="match status" value="1"/>
</dbReference>
<evidence type="ECO:0000256" key="3">
    <source>
        <dbReference type="ARBA" id="ARBA00022723"/>
    </source>
</evidence>
<reference evidence="14" key="1">
    <citation type="journal article" date="2023" name="Mol. Phylogenet. Evol.">
        <title>Genome-scale phylogeny and comparative genomics of the fungal order Sordariales.</title>
        <authorList>
            <person name="Hensen N."/>
            <person name="Bonometti L."/>
            <person name="Westerberg I."/>
            <person name="Brannstrom I.O."/>
            <person name="Guillou S."/>
            <person name="Cros-Aarteil S."/>
            <person name="Calhoun S."/>
            <person name="Haridas S."/>
            <person name="Kuo A."/>
            <person name="Mondo S."/>
            <person name="Pangilinan J."/>
            <person name="Riley R."/>
            <person name="LaButti K."/>
            <person name="Andreopoulos B."/>
            <person name="Lipzen A."/>
            <person name="Chen C."/>
            <person name="Yan M."/>
            <person name="Daum C."/>
            <person name="Ng V."/>
            <person name="Clum A."/>
            <person name="Steindorff A."/>
            <person name="Ohm R.A."/>
            <person name="Martin F."/>
            <person name="Silar P."/>
            <person name="Natvig D.O."/>
            <person name="Lalanne C."/>
            <person name="Gautier V."/>
            <person name="Ament-Velasquez S.L."/>
            <person name="Kruys A."/>
            <person name="Hutchinson M.I."/>
            <person name="Powell A.J."/>
            <person name="Barry K."/>
            <person name="Miller A.N."/>
            <person name="Grigoriev I.V."/>
            <person name="Debuchy R."/>
            <person name="Gladieux P."/>
            <person name="Hiltunen Thoren M."/>
            <person name="Johannesson H."/>
        </authorList>
    </citation>
    <scope>NUCLEOTIDE SEQUENCE</scope>
    <source>
        <strain evidence="14">FGSC 1904</strain>
    </source>
</reference>
<dbReference type="GO" id="GO:0070860">
    <property type="term" value="C:RNA polymerase I core factor complex"/>
    <property type="evidence" value="ECO:0007669"/>
    <property type="project" value="InterPro"/>
</dbReference>
<keyword evidence="5" id="KW-0862">Zinc</keyword>
<feature type="domain" description="Rrn7/TAF1B C-terminal cyclin" evidence="13">
    <location>
        <begin position="273"/>
        <end position="446"/>
    </location>
</feature>
<name>A0AAE0UCQ3_SORBR</name>
<dbReference type="GO" id="GO:0001164">
    <property type="term" value="F:RNA polymerase I core promoter sequence-specific DNA binding"/>
    <property type="evidence" value="ECO:0007669"/>
    <property type="project" value="InterPro"/>
</dbReference>
<feature type="compositionally biased region" description="Basic and acidic residues" evidence="10">
    <location>
        <begin position="137"/>
        <end position="146"/>
    </location>
</feature>
<gene>
    <name evidence="14" type="ORF">B0T20DRAFT_453386</name>
</gene>
<evidence type="ECO:0000256" key="8">
    <source>
        <dbReference type="ARBA" id="ARBA00023163"/>
    </source>
</evidence>
<evidence type="ECO:0000256" key="5">
    <source>
        <dbReference type="ARBA" id="ARBA00022833"/>
    </source>
</evidence>
<feature type="domain" description="RRN7-type" evidence="11">
    <location>
        <begin position="11"/>
        <end position="40"/>
    </location>
</feature>
<keyword evidence="6" id="KW-0805">Transcription regulation</keyword>
<evidence type="ECO:0000256" key="10">
    <source>
        <dbReference type="SAM" id="MobiDB-lite"/>
    </source>
</evidence>
<dbReference type="Pfam" id="PF20645">
    <property type="entry name" value="Rrn7_cyclin_C"/>
    <property type="match status" value="1"/>
</dbReference>
<keyword evidence="7" id="KW-0238">DNA-binding</keyword>
<evidence type="ECO:0000259" key="12">
    <source>
        <dbReference type="Pfam" id="PF20644"/>
    </source>
</evidence>
<evidence type="ECO:0000256" key="7">
    <source>
        <dbReference type="ARBA" id="ARBA00023125"/>
    </source>
</evidence>
<dbReference type="InterPro" id="IPR048538">
    <property type="entry name" value="Rrn7_cyclin_C"/>
</dbReference>
<comment type="similarity">
    <text evidence="2">Belongs to the RRN7/TAF1B family.</text>
</comment>
<evidence type="ECO:0000256" key="1">
    <source>
        <dbReference type="ARBA" id="ARBA00004604"/>
    </source>
</evidence>
<dbReference type="InterPro" id="IPR048540">
    <property type="entry name" value="Rrn7_cyclin_N"/>
</dbReference>
<evidence type="ECO:0000256" key="6">
    <source>
        <dbReference type="ARBA" id="ARBA00023015"/>
    </source>
</evidence>
<feature type="domain" description="Rrn7/TAF1B N-terminal cyclin" evidence="12">
    <location>
        <begin position="86"/>
        <end position="252"/>
    </location>
</feature>
<feature type="region of interest" description="Disordered" evidence="10">
    <location>
        <begin position="134"/>
        <end position="193"/>
    </location>
</feature>
<keyword evidence="9" id="KW-0539">Nucleus</keyword>
<protein>
    <recommendedName>
        <fullName evidence="16">RRN7-type domain-containing protein</fullName>
    </recommendedName>
</protein>
<keyword evidence="4" id="KW-0863">Zinc-finger</keyword>
<dbReference type="Pfam" id="PF20644">
    <property type="entry name" value="Rrn7_cyclin_N"/>
    <property type="match status" value="1"/>
</dbReference>
<dbReference type="AlphaFoldDB" id="A0AAE0UCQ3"/>
<dbReference type="Pfam" id="PF11781">
    <property type="entry name" value="Zn_ribbon_RRN7"/>
    <property type="match status" value="1"/>
</dbReference>
<evidence type="ECO:0008006" key="16">
    <source>
        <dbReference type="Google" id="ProtNLM"/>
    </source>
</evidence>
<dbReference type="Proteomes" id="UP001281003">
    <property type="component" value="Unassembled WGS sequence"/>
</dbReference>
<comment type="subcellular location">
    <subcellularLocation>
        <location evidence="1">Nucleus</location>
        <location evidence="1">Nucleolus</location>
    </subcellularLocation>
</comment>
<evidence type="ECO:0000256" key="9">
    <source>
        <dbReference type="ARBA" id="ARBA00023242"/>
    </source>
</evidence>
<evidence type="ECO:0000313" key="15">
    <source>
        <dbReference type="Proteomes" id="UP001281003"/>
    </source>
</evidence>
<evidence type="ECO:0000259" key="13">
    <source>
        <dbReference type="Pfam" id="PF20645"/>
    </source>
</evidence>
<dbReference type="PANTHER" id="PTHR31576:SF2">
    <property type="entry name" value="TATA BOX-BINDING PROTEIN-ASSOCIATED FACTOR RNA POLYMERASE I SUBUNIT B"/>
    <property type="match status" value="1"/>
</dbReference>
<reference evidence="14" key="2">
    <citation type="submission" date="2023-07" db="EMBL/GenBank/DDBJ databases">
        <authorList>
            <consortium name="Lawrence Berkeley National Laboratory"/>
            <person name="Haridas S."/>
            <person name="Hensen N."/>
            <person name="Bonometti L."/>
            <person name="Westerberg I."/>
            <person name="Brannstrom I.O."/>
            <person name="Guillou S."/>
            <person name="Cros-Aarteil S."/>
            <person name="Calhoun S."/>
            <person name="Kuo A."/>
            <person name="Mondo S."/>
            <person name="Pangilinan J."/>
            <person name="Riley R."/>
            <person name="LaButti K."/>
            <person name="Andreopoulos B."/>
            <person name="Lipzen A."/>
            <person name="Chen C."/>
            <person name="Yanf M."/>
            <person name="Daum C."/>
            <person name="Ng V."/>
            <person name="Clum A."/>
            <person name="Steindorff A."/>
            <person name="Ohm R."/>
            <person name="Martin F."/>
            <person name="Silar P."/>
            <person name="Natvig D."/>
            <person name="Lalanne C."/>
            <person name="Gautier V."/>
            <person name="Ament-velasquez S.L."/>
            <person name="Kruys A."/>
            <person name="Hutchinson M.I."/>
            <person name="Powell A.J."/>
            <person name="Barry K."/>
            <person name="Miller A.N."/>
            <person name="Grigoriev I.V."/>
            <person name="Debuchy R."/>
            <person name="Gladieux P."/>
            <person name="Thoren M.H."/>
            <person name="Johannesson H."/>
        </authorList>
    </citation>
    <scope>NUCLEOTIDE SEQUENCE</scope>
    <source>
        <strain evidence="14">FGSC 1904</strain>
    </source>
</reference>
<sequence>MDEQRLRKFPNGQRCTECRARKYYLENGRRYCQRGHEVEGYIQFDVDEDDNYGKTGKVVRKEKEVRETERKHLSGNDAKELYLDCLQIILRKQIGWLIREKGFSDELESICRDLWDLRIRKFIGLKSVSRRAAPLQEKGKGVDHGDGMTTTSSQHGGLFQSGSDSEMVMYSSQAETTDTSADESMRSQNKRRTSRVKDWESELWDLPGPMEVLALIYMGCLLKQEPVRVGDIYRWAKNNQLPFLGAIELVPNELRERLPGWAQRTLLTRWAKFDGSELHKSLLTLTLGFKKNYGMVSPPLPAPSLLVLYLKDLALPPEVHLHARQICLMLNLSWTFPTRQNIKDDTSITTGKTSRYTLLDIPDVLLVASLVLATKYMYPMDGVKRYPRDANDPLTLKMNWDAWEAEFADPPDKPLRRLDLAAMDAEKIWTLSKEQMVEYLDWYQETQLKSWSAADETEIDRLFPLENVLRLPEPGSNKDMSDEELIARMHRVQKSMTTVEPRPEFDGEKNVKRLGSLHQRFRSVEQLGESGPARRFHEKAAEISGLSLKALVKAVYSLEELLFGWEKREKRRMRLGEV</sequence>
<evidence type="ECO:0000256" key="2">
    <source>
        <dbReference type="ARBA" id="ARBA00006899"/>
    </source>
</evidence>
<evidence type="ECO:0000256" key="4">
    <source>
        <dbReference type="ARBA" id="ARBA00022771"/>
    </source>
</evidence>
<organism evidence="14 15">
    <name type="scientific">Sordaria brevicollis</name>
    <dbReference type="NCBI Taxonomy" id="83679"/>
    <lineage>
        <taxon>Eukaryota</taxon>
        <taxon>Fungi</taxon>
        <taxon>Dikarya</taxon>
        <taxon>Ascomycota</taxon>
        <taxon>Pezizomycotina</taxon>
        <taxon>Sordariomycetes</taxon>
        <taxon>Sordariomycetidae</taxon>
        <taxon>Sordariales</taxon>
        <taxon>Sordariaceae</taxon>
        <taxon>Sordaria</taxon>
    </lineage>
</organism>
<keyword evidence="3" id="KW-0479">Metal-binding</keyword>
<dbReference type="InterPro" id="IPR033599">
    <property type="entry name" value="TAF1B/Rrn7"/>
</dbReference>
<feature type="compositionally biased region" description="Polar residues" evidence="10">
    <location>
        <begin position="148"/>
        <end position="179"/>
    </location>
</feature>
<accession>A0AAE0UCQ3</accession>
<evidence type="ECO:0000313" key="14">
    <source>
        <dbReference type="EMBL" id="KAK3398664.1"/>
    </source>
</evidence>
<dbReference type="InterPro" id="IPR021752">
    <property type="entry name" value="TF_Rrn7_Zf"/>
</dbReference>
<dbReference type="GO" id="GO:0008270">
    <property type="term" value="F:zinc ion binding"/>
    <property type="evidence" value="ECO:0007669"/>
    <property type="project" value="UniProtKB-KW"/>
</dbReference>
<proteinExistence type="inferred from homology"/>
<keyword evidence="15" id="KW-1185">Reference proteome</keyword>
<evidence type="ECO:0000259" key="11">
    <source>
        <dbReference type="Pfam" id="PF11781"/>
    </source>
</evidence>
<dbReference type="EMBL" id="JAUTDP010000006">
    <property type="protein sequence ID" value="KAK3398664.1"/>
    <property type="molecule type" value="Genomic_DNA"/>
</dbReference>
<keyword evidence="8" id="KW-0804">Transcription</keyword>